<feature type="binding site" evidence="11">
    <location>
        <position position="162"/>
    </location>
    <ligand>
        <name>ATP</name>
        <dbReference type="ChEBI" id="CHEBI:30616"/>
    </ligand>
</feature>
<comment type="catalytic activity">
    <reaction evidence="11">
        <text>a tRNA with a 3' CCA end + 2 CTP + ATP = a tRNA with a 3' CCACCA end + 3 diphosphate</text>
        <dbReference type="Rhea" id="RHEA:76235"/>
        <dbReference type="Rhea" id="RHEA-COMP:10468"/>
        <dbReference type="Rhea" id="RHEA-COMP:18655"/>
        <dbReference type="ChEBI" id="CHEBI:30616"/>
        <dbReference type="ChEBI" id="CHEBI:33019"/>
        <dbReference type="ChEBI" id="CHEBI:37563"/>
        <dbReference type="ChEBI" id="CHEBI:83071"/>
        <dbReference type="ChEBI" id="CHEBI:195187"/>
    </reaction>
</comment>
<feature type="binding site" evidence="11">
    <location>
        <position position="42"/>
    </location>
    <ligand>
        <name>Mg(2+)</name>
        <dbReference type="ChEBI" id="CHEBI:18420"/>
    </ligand>
</feature>
<evidence type="ECO:0000256" key="1">
    <source>
        <dbReference type="ARBA" id="ARBA00001946"/>
    </source>
</evidence>
<feature type="binding site" evidence="11">
    <location>
        <position position="113"/>
    </location>
    <ligand>
        <name>CTP</name>
        <dbReference type="ChEBI" id="CHEBI:37563"/>
    </ligand>
</feature>
<comment type="catalytic activity">
    <reaction evidence="11">
        <text>a tRNA precursor + 2 CTP + ATP = a tRNA with a 3' CCA end + 3 diphosphate</text>
        <dbReference type="Rhea" id="RHEA:14433"/>
        <dbReference type="Rhea" id="RHEA-COMP:10465"/>
        <dbReference type="Rhea" id="RHEA-COMP:10468"/>
        <dbReference type="ChEBI" id="CHEBI:30616"/>
        <dbReference type="ChEBI" id="CHEBI:33019"/>
        <dbReference type="ChEBI" id="CHEBI:37563"/>
        <dbReference type="ChEBI" id="CHEBI:74896"/>
        <dbReference type="ChEBI" id="CHEBI:83071"/>
        <dbReference type="EC" id="2.7.7.72"/>
    </reaction>
</comment>
<keyword evidence="4 11" id="KW-0548">Nucleotidyltransferase</keyword>
<proteinExistence type="inferred from homology"/>
<evidence type="ECO:0000256" key="11">
    <source>
        <dbReference type="HAMAP-Rule" id="MF_01263"/>
    </source>
</evidence>
<protein>
    <recommendedName>
        <fullName evidence="11">CCA-adding enzyme</fullName>
        <ecNumber evidence="11">2.7.7.72</ecNumber>
    </recommendedName>
    <alternativeName>
        <fullName evidence="11">CCA tRNA nucleotidyltransferase</fullName>
    </alternativeName>
    <alternativeName>
        <fullName evidence="11">tRNA CCA-pyrophosphorylase</fullName>
    </alternativeName>
    <alternativeName>
        <fullName evidence="11">tRNA adenylyl-/cytidylyl- transferase</fullName>
    </alternativeName>
    <alternativeName>
        <fullName evidence="11">tRNA nucleotidyltransferase</fullName>
    </alternativeName>
    <alternativeName>
        <fullName evidence="11">tRNA-NT</fullName>
    </alternativeName>
</protein>
<feature type="binding site" evidence="11">
    <location>
        <position position="159"/>
    </location>
    <ligand>
        <name>CTP</name>
        <dbReference type="ChEBI" id="CHEBI:37563"/>
    </ligand>
</feature>
<dbReference type="EC" id="2.7.7.72" evidence="11"/>
<comment type="miscellaneous">
    <text evidence="11">A single active site specifically recognizes both ATP and CTP and is responsible for their addition.</text>
</comment>
<dbReference type="Proteomes" id="UP000429595">
    <property type="component" value="Unassembled WGS sequence"/>
</dbReference>
<dbReference type="GO" id="GO:0001680">
    <property type="term" value="P:tRNA 3'-terminal CCA addition"/>
    <property type="evidence" value="ECO:0007669"/>
    <property type="project" value="UniProtKB-UniRule"/>
</dbReference>
<keyword evidence="6 11" id="KW-0547">Nucleotide-binding</keyword>
<evidence type="ECO:0000256" key="10">
    <source>
        <dbReference type="ARBA" id="ARBA00022884"/>
    </source>
</evidence>
<evidence type="ECO:0000259" key="14">
    <source>
        <dbReference type="Pfam" id="PF13735"/>
    </source>
</evidence>
<dbReference type="SUPFAM" id="SSF81891">
    <property type="entry name" value="Poly A polymerase C-terminal region-like"/>
    <property type="match status" value="1"/>
</dbReference>
<evidence type="ECO:0000256" key="7">
    <source>
        <dbReference type="ARBA" id="ARBA00022800"/>
    </source>
</evidence>
<gene>
    <name evidence="11" type="primary">cca</name>
    <name evidence="15" type="ORF">F9802_01940</name>
</gene>
<dbReference type="SUPFAM" id="SSF81301">
    <property type="entry name" value="Nucleotidyltransferase"/>
    <property type="match status" value="1"/>
</dbReference>
<feature type="binding site" evidence="11">
    <location>
        <position position="32"/>
    </location>
    <ligand>
        <name>CTP</name>
        <dbReference type="ChEBI" id="CHEBI:37563"/>
    </ligand>
</feature>
<organism evidence="15 16">
    <name type="scientific">Bacillus aerolatus</name>
    <dbReference type="NCBI Taxonomy" id="2653354"/>
    <lineage>
        <taxon>Bacteria</taxon>
        <taxon>Bacillati</taxon>
        <taxon>Bacillota</taxon>
        <taxon>Bacilli</taxon>
        <taxon>Bacillales</taxon>
        <taxon>Bacillaceae</taxon>
        <taxon>Bacillus</taxon>
    </lineage>
</organism>
<feature type="binding site" evidence="11">
    <location>
        <position position="32"/>
    </location>
    <ligand>
        <name>ATP</name>
        <dbReference type="ChEBI" id="CHEBI:30616"/>
    </ligand>
</feature>
<reference evidence="15 16" key="1">
    <citation type="submission" date="2019-10" db="EMBL/GenBank/DDBJ databases">
        <title>Bacillus aerolatum sp. nov., isolated from bioaerosol of sport playgrounds.</title>
        <authorList>
            <person name="Chen P."/>
            <person name="Zhang G."/>
        </authorList>
    </citation>
    <scope>NUCLEOTIDE SEQUENCE [LARGE SCALE GENOMIC DNA]</scope>
    <source>
        <strain evidence="15 16">CX253</strain>
    </source>
</reference>
<dbReference type="InterPro" id="IPR043519">
    <property type="entry name" value="NT_sf"/>
</dbReference>
<dbReference type="AlphaFoldDB" id="A0A6I1FJQ8"/>
<sequence length="397" mass="45667">MSNRLMFEQASPLLTRLEKAGYDAYYVGGAVRDFLLDRPIGDVDIATSALPEEVKQVFSKTVDVGIEHGTVLVIWQGSGYEITTFRTESDYKDFRRPEKVSFVRSLEEDLKRRDFTINAMAMDRHGKIIDPFNGKSALKMKQIKTVGPAEERFSEDALRMMRAARFASQLGFHLHHETKESLSRCSHLLEHIAVERKLTEMDKLLAGKETAAGIRVLLEGKLTAFLPGLAGKDSQLENLLSYDLMPLTVRQKWLFLLVLFVPDNVHDWLKAWRMPARRIKYLTGTYEWFLRSPKETWSDFSLYETGLERAADIEEVSALIAGRPSHAEALHRRHEELPIKDRKELAVTGKELKEWKNEQGGPWMKSFLEMIERAVVEKKVENSKEKIKEWLKACNLL</sequence>
<feature type="binding site" evidence="11">
    <location>
        <position position="165"/>
    </location>
    <ligand>
        <name>CTP</name>
        <dbReference type="ChEBI" id="CHEBI:37563"/>
    </ligand>
</feature>
<dbReference type="HAMAP" id="MF_01263">
    <property type="entry name" value="CCA_bact_type3"/>
    <property type="match status" value="1"/>
</dbReference>
<evidence type="ECO:0000256" key="2">
    <source>
        <dbReference type="ARBA" id="ARBA00022679"/>
    </source>
</evidence>
<dbReference type="CDD" id="cd05398">
    <property type="entry name" value="NT_ClassII-CCAase"/>
    <property type="match status" value="1"/>
</dbReference>
<dbReference type="Pfam" id="PF12627">
    <property type="entry name" value="PolyA_pol_RNAbd"/>
    <property type="match status" value="1"/>
</dbReference>
<feature type="binding site" evidence="11">
    <location>
        <position position="156"/>
    </location>
    <ligand>
        <name>CTP</name>
        <dbReference type="ChEBI" id="CHEBI:37563"/>
    </ligand>
</feature>
<feature type="domain" description="tRNA nucleotidyltransferase/poly(A) polymerase RNA and SrmB- binding" evidence="13">
    <location>
        <begin position="171"/>
        <end position="229"/>
    </location>
</feature>
<keyword evidence="3 11" id="KW-0819">tRNA processing</keyword>
<feature type="binding site" evidence="11">
    <location>
        <position position="44"/>
    </location>
    <ligand>
        <name>Mg(2+)</name>
        <dbReference type="ChEBI" id="CHEBI:18420"/>
    </ligand>
</feature>
<dbReference type="PANTHER" id="PTHR46173:SF1">
    <property type="entry name" value="CCA TRNA NUCLEOTIDYLTRANSFERASE 1, MITOCHONDRIAL"/>
    <property type="match status" value="1"/>
</dbReference>
<dbReference type="NCBIfam" id="NF009814">
    <property type="entry name" value="PRK13299.1"/>
    <property type="match status" value="1"/>
</dbReference>
<evidence type="ECO:0000259" key="12">
    <source>
        <dbReference type="Pfam" id="PF01743"/>
    </source>
</evidence>
<comment type="cofactor">
    <cofactor evidence="1 11">
        <name>Mg(2+)</name>
        <dbReference type="ChEBI" id="CHEBI:18420"/>
    </cofactor>
</comment>
<dbReference type="GO" id="GO:0000049">
    <property type="term" value="F:tRNA binding"/>
    <property type="evidence" value="ECO:0007669"/>
    <property type="project" value="UniProtKB-UniRule"/>
</dbReference>
<comment type="subunit">
    <text evidence="11">Homodimer.</text>
</comment>
<evidence type="ECO:0000256" key="9">
    <source>
        <dbReference type="ARBA" id="ARBA00022842"/>
    </source>
</evidence>
<feature type="binding site" evidence="11">
    <location>
        <position position="159"/>
    </location>
    <ligand>
        <name>ATP</name>
        <dbReference type="ChEBI" id="CHEBI:30616"/>
    </ligand>
</feature>
<dbReference type="Gene3D" id="1.20.58.560">
    <property type="match status" value="1"/>
</dbReference>
<dbReference type="GO" id="GO:0005524">
    <property type="term" value="F:ATP binding"/>
    <property type="evidence" value="ECO:0007669"/>
    <property type="project" value="UniProtKB-UniRule"/>
</dbReference>
<keyword evidence="2 11" id="KW-0808">Transferase</keyword>
<dbReference type="GO" id="GO:0042245">
    <property type="term" value="P:RNA repair"/>
    <property type="evidence" value="ECO:0007669"/>
    <property type="project" value="UniProtKB-KW"/>
</dbReference>
<evidence type="ECO:0000313" key="15">
    <source>
        <dbReference type="EMBL" id="KAB7708928.1"/>
    </source>
</evidence>
<dbReference type="Gene3D" id="3.30.460.10">
    <property type="entry name" value="Beta Polymerase, domain 2"/>
    <property type="match status" value="1"/>
</dbReference>
<evidence type="ECO:0000256" key="8">
    <source>
        <dbReference type="ARBA" id="ARBA00022840"/>
    </source>
</evidence>
<dbReference type="InterPro" id="IPR050264">
    <property type="entry name" value="Bact_CCA-adding_enz_type3_sf"/>
</dbReference>
<dbReference type="EMBL" id="WEIO01000001">
    <property type="protein sequence ID" value="KAB7708928.1"/>
    <property type="molecule type" value="Genomic_DNA"/>
</dbReference>
<evidence type="ECO:0000256" key="4">
    <source>
        <dbReference type="ARBA" id="ARBA00022695"/>
    </source>
</evidence>
<keyword evidence="10 11" id="KW-0694">RNA-binding</keyword>
<name>A0A6I1FJQ8_9BACI</name>
<dbReference type="InterPro" id="IPR032810">
    <property type="entry name" value="CCA-adding_enz_C"/>
</dbReference>
<comment type="similarity">
    <text evidence="11">Belongs to the tRNA nucleotidyltransferase/poly(A) polymerase family. Bacterial CCA-adding enzyme type 3 subfamily.</text>
</comment>
<dbReference type="RefSeq" id="WP_152149455.1">
    <property type="nucleotide sequence ID" value="NZ_WEIO01000001.1"/>
</dbReference>
<keyword evidence="7 11" id="KW-0692">RNA repair</keyword>
<comment type="function">
    <text evidence="11">Catalyzes the addition and repair of the essential 3'-terminal CCA sequence in tRNAs without using a nucleic acid template. Adds these three nucleotides in the order of C, C, and A to the tRNA nucleotide-73, using CTP and ATP as substrates and producing inorganic pyrophosphate. tRNA 3'-terminal CCA addition is required both for tRNA processing and repair. Also involved in tRNA surveillance by mediating tandem CCA addition to generate a CCACCA at the 3' terminus of unstable tRNAs. While stable tRNAs receive only 3'-terminal CCA, unstable tRNAs are marked with CCACCA and rapidly degraded.</text>
</comment>
<feature type="binding site" evidence="11">
    <location>
        <position position="29"/>
    </location>
    <ligand>
        <name>CTP</name>
        <dbReference type="ChEBI" id="CHEBI:37563"/>
    </ligand>
</feature>
<dbReference type="PANTHER" id="PTHR46173">
    <property type="entry name" value="CCA TRNA NUCLEOTIDYLTRANSFERASE 1, MITOCHONDRIAL"/>
    <property type="match status" value="1"/>
</dbReference>
<feature type="domain" description="Poly A polymerase head" evidence="12">
    <location>
        <begin position="24"/>
        <end position="143"/>
    </location>
</feature>
<dbReference type="InterPro" id="IPR002646">
    <property type="entry name" value="PolA_pol_head_dom"/>
</dbReference>
<dbReference type="GO" id="GO:0000287">
    <property type="term" value="F:magnesium ion binding"/>
    <property type="evidence" value="ECO:0007669"/>
    <property type="project" value="UniProtKB-UniRule"/>
</dbReference>
<dbReference type="GO" id="GO:0004810">
    <property type="term" value="F:CCA tRNA nucleotidyltransferase activity"/>
    <property type="evidence" value="ECO:0007669"/>
    <property type="project" value="UniProtKB-UniRule"/>
</dbReference>
<feature type="binding site" evidence="11">
    <location>
        <position position="165"/>
    </location>
    <ligand>
        <name>ATP</name>
        <dbReference type="ChEBI" id="CHEBI:30616"/>
    </ligand>
</feature>
<evidence type="ECO:0000256" key="6">
    <source>
        <dbReference type="ARBA" id="ARBA00022741"/>
    </source>
</evidence>
<evidence type="ECO:0000313" key="16">
    <source>
        <dbReference type="Proteomes" id="UP000429595"/>
    </source>
</evidence>
<keyword evidence="5 11" id="KW-0479">Metal-binding</keyword>
<evidence type="ECO:0000256" key="5">
    <source>
        <dbReference type="ARBA" id="ARBA00022723"/>
    </source>
</evidence>
<keyword evidence="9 11" id="KW-0460">Magnesium</keyword>
<dbReference type="Gene3D" id="1.10.3090.10">
    <property type="entry name" value="cca-adding enzyme, domain 2"/>
    <property type="match status" value="1"/>
</dbReference>
<evidence type="ECO:0000256" key="3">
    <source>
        <dbReference type="ARBA" id="ARBA00022694"/>
    </source>
</evidence>
<dbReference type="Pfam" id="PF01743">
    <property type="entry name" value="PolyA_pol"/>
    <property type="match status" value="1"/>
</dbReference>
<comment type="caution">
    <text evidence="15">The sequence shown here is derived from an EMBL/GenBank/DDBJ whole genome shotgun (WGS) entry which is preliminary data.</text>
</comment>
<feature type="binding site" evidence="11">
    <location>
        <position position="29"/>
    </location>
    <ligand>
        <name>ATP</name>
        <dbReference type="ChEBI" id="CHEBI:30616"/>
    </ligand>
</feature>
<keyword evidence="8 11" id="KW-0067">ATP-binding</keyword>
<feature type="domain" description="CCA-adding enzyme C-terminal" evidence="14">
    <location>
        <begin position="249"/>
        <end position="391"/>
    </location>
</feature>
<feature type="binding site" evidence="11">
    <location>
        <position position="113"/>
    </location>
    <ligand>
        <name>ATP</name>
        <dbReference type="ChEBI" id="CHEBI:30616"/>
    </ligand>
</feature>
<keyword evidence="16" id="KW-1185">Reference proteome</keyword>
<dbReference type="InterPro" id="IPR023068">
    <property type="entry name" value="CCA-adding_enz_firmicutes"/>
</dbReference>
<evidence type="ECO:0000259" key="13">
    <source>
        <dbReference type="Pfam" id="PF12627"/>
    </source>
</evidence>
<dbReference type="Pfam" id="PF13735">
    <property type="entry name" value="tRNA_NucTran2_2"/>
    <property type="match status" value="1"/>
</dbReference>
<dbReference type="Gene3D" id="1.10.246.80">
    <property type="match status" value="1"/>
</dbReference>
<feature type="binding site" evidence="11">
    <location>
        <position position="156"/>
    </location>
    <ligand>
        <name>ATP</name>
        <dbReference type="ChEBI" id="CHEBI:30616"/>
    </ligand>
</feature>
<feature type="binding site" evidence="11">
    <location>
        <position position="162"/>
    </location>
    <ligand>
        <name>CTP</name>
        <dbReference type="ChEBI" id="CHEBI:37563"/>
    </ligand>
</feature>
<accession>A0A6I1FJQ8</accession>
<dbReference type="InterPro" id="IPR032828">
    <property type="entry name" value="PolyA_RNA-bd"/>
</dbReference>